<dbReference type="AlphaFoldDB" id="A0A1J0KR76"/>
<sequence>MFKMVITILLTLGLVMTIAKSDIKNVNIDNFNIIKL</sequence>
<dbReference type="Proteomes" id="UP000182521">
    <property type="component" value="Chromosome"/>
</dbReference>
<keyword evidence="2" id="KW-1185">Reference proteome</keyword>
<reference evidence="2" key="1">
    <citation type="submission" date="2014-10" db="EMBL/GenBank/DDBJ databases">
        <authorList>
            <person name="Kuske C.R."/>
            <person name="Challacombe J.F."/>
            <person name="Daligault H.E."/>
            <person name="Davenport K.W."/>
            <person name="Johnson S.L."/>
            <person name="Siddaramappa S."/>
            <person name="Petersen J.M."/>
        </authorList>
    </citation>
    <scope>NUCLEOTIDE SEQUENCE [LARGE SCALE GENOMIC DNA]</scope>
    <source>
        <strain evidence="2">CA97-1460</strain>
    </source>
</reference>
<name>A0A1J0KR76_9GAMM</name>
<protein>
    <submittedName>
        <fullName evidence="1">Uncharacterized protein</fullName>
    </submittedName>
</protein>
<organism evidence="1 2">
    <name type="scientific">Francisella frigiditurris</name>
    <dbReference type="NCBI Taxonomy" id="1542390"/>
    <lineage>
        <taxon>Bacteria</taxon>
        <taxon>Pseudomonadati</taxon>
        <taxon>Pseudomonadota</taxon>
        <taxon>Gammaproteobacteria</taxon>
        <taxon>Thiotrichales</taxon>
        <taxon>Francisellaceae</taxon>
        <taxon>Francisella</taxon>
    </lineage>
</organism>
<accession>A0A1J0KR76</accession>
<dbReference type="EMBL" id="CP009654">
    <property type="protein sequence ID" value="APC96256.1"/>
    <property type="molecule type" value="Genomic_DNA"/>
</dbReference>
<evidence type="ECO:0000313" key="1">
    <source>
        <dbReference type="EMBL" id="APC96256.1"/>
    </source>
</evidence>
<proteinExistence type="predicted"/>
<dbReference type="KEGG" id="frc:KX01_386"/>
<evidence type="ECO:0000313" key="2">
    <source>
        <dbReference type="Proteomes" id="UP000182521"/>
    </source>
</evidence>
<gene>
    <name evidence="1" type="ORF">KX01_386</name>
</gene>